<evidence type="ECO:0008006" key="5">
    <source>
        <dbReference type="Google" id="ProtNLM"/>
    </source>
</evidence>
<dbReference type="SUPFAM" id="SSF52499">
    <property type="entry name" value="Isochorismatase-like hydrolases"/>
    <property type="match status" value="1"/>
</dbReference>
<dbReference type="PANTHER" id="PTHR11080:SF2">
    <property type="entry name" value="LD05707P"/>
    <property type="match status" value="1"/>
</dbReference>
<dbReference type="EMBL" id="JADIMM010000070">
    <property type="protein sequence ID" value="MBO8457570.1"/>
    <property type="molecule type" value="Genomic_DNA"/>
</dbReference>
<dbReference type="InterPro" id="IPR036380">
    <property type="entry name" value="Isochorismatase-like_sf"/>
</dbReference>
<organism evidence="3 4">
    <name type="scientific">Candidatus Gallitreponema excrementavium</name>
    <dbReference type="NCBI Taxonomy" id="2840840"/>
    <lineage>
        <taxon>Bacteria</taxon>
        <taxon>Pseudomonadati</taxon>
        <taxon>Spirochaetota</taxon>
        <taxon>Spirochaetia</taxon>
        <taxon>Spirochaetales</taxon>
        <taxon>Candidatus Gallitreponema</taxon>
    </lineage>
</organism>
<dbReference type="PANTHER" id="PTHR11080">
    <property type="entry name" value="PYRAZINAMIDASE/NICOTINAMIDASE"/>
    <property type="match status" value="1"/>
</dbReference>
<reference evidence="3" key="2">
    <citation type="journal article" date="2021" name="PeerJ">
        <title>Extensive microbial diversity within the chicken gut microbiome revealed by metagenomics and culture.</title>
        <authorList>
            <person name="Gilroy R."/>
            <person name="Ravi A."/>
            <person name="Getino M."/>
            <person name="Pursley I."/>
            <person name="Horton D.L."/>
            <person name="Alikhan N.F."/>
            <person name="Baker D."/>
            <person name="Gharbi K."/>
            <person name="Hall N."/>
            <person name="Watson M."/>
            <person name="Adriaenssens E.M."/>
            <person name="Foster-Nyarko E."/>
            <person name="Jarju S."/>
            <person name="Secka A."/>
            <person name="Antonio M."/>
            <person name="Oren A."/>
            <person name="Chaudhuri R.R."/>
            <person name="La Ragione R."/>
            <person name="Hildebrand F."/>
            <person name="Pallen M.J."/>
        </authorList>
    </citation>
    <scope>NUCLEOTIDE SEQUENCE</scope>
    <source>
        <strain evidence="3">10532</strain>
    </source>
</reference>
<comment type="caution">
    <text evidence="3">The sequence shown here is derived from an EMBL/GenBank/DDBJ whole genome shotgun (WGS) entry which is preliminary data.</text>
</comment>
<evidence type="ECO:0000256" key="1">
    <source>
        <dbReference type="ARBA" id="ARBA00006336"/>
    </source>
</evidence>
<evidence type="ECO:0000256" key="2">
    <source>
        <dbReference type="ARBA" id="ARBA00022801"/>
    </source>
</evidence>
<dbReference type="Gene3D" id="3.40.50.850">
    <property type="entry name" value="Isochorismatase-like"/>
    <property type="match status" value="1"/>
</dbReference>
<name>A0A9D9HPH4_9SPIR</name>
<dbReference type="Proteomes" id="UP000823638">
    <property type="component" value="Unassembled WGS sequence"/>
</dbReference>
<evidence type="ECO:0000313" key="4">
    <source>
        <dbReference type="Proteomes" id="UP000823638"/>
    </source>
</evidence>
<evidence type="ECO:0000313" key="3">
    <source>
        <dbReference type="EMBL" id="MBO8457570.1"/>
    </source>
</evidence>
<reference evidence="3" key="1">
    <citation type="submission" date="2020-10" db="EMBL/GenBank/DDBJ databases">
        <authorList>
            <person name="Gilroy R."/>
        </authorList>
    </citation>
    <scope>NUCLEOTIDE SEQUENCE</scope>
    <source>
        <strain evidence="3">10532</strain>
    </source>
</reference>
<proteinExistence type="inferred from homology"/>
<dbReference type="InterPro" id="IPR052347">
    <property type="entry name" value="Isochorismatase_Nicotinamidase"/>
</dbReference>
<comment type="similarity">
    <text evidence="1">Belongs to the isochorismatase family.</text>
</comment>
<dbReference type="GO" id="GO:0016787">
    <property type="term" value="F:hydrolase activity"/>
    <property type="evidence" value="ECO:0007669"/>
    <property type="project" value="UniProtKB-KW"/>
</dbReference>
<dbReference type="AlphaFoldDB" id="A0A9D9HPH4"/>
<protein>
    <recommendedName>
        <fullName evidence="5">Isochorismatase-like domain-containing protein</fullName>
    </recommendedName>
</protein>
<accession>A0A9D9HPH4</accession>
<gene>
    <name evidence="3" type="ORF">IAA81_04995</name>
</gene>
<keyword evidence="2" id="KW-0378">Hydrolase</keyword>
<sequence>MKNSLLIIDPQNDFCSPEGSLFVKGAEEDCRSIKKVLENLDKKIDSIIITMDMHHFYDISHPGFWINAEGEKPVPYTIITKEDLVQGIWKPANPENYNRALDYLIKLELNKNFSCCIWPPHCLIGSPGAGINQEILDSACKWEVDNGKPVNFVYKGSNIFTEHYSAIRAEVPDPEDRQTVTNMGVIKILKNSDRIIVCGEALSHCVKYTVNDIIEYIPEEKLYILDDCSSPVTGFEEQGKAFLREMEERGANIVSSDFVIENF</sequence>